<dbReference type="AlphaFoldDB" id="A0AAC9ZCU6"/>
<evidence type="ECO:0000313" key="10">
    <source>
        <dbReference type="Proteomes" id="UP000217545"/>
    </source>
</evidence>
<evidence type="ECO:0000256" key="5">
    <source>
        <dbReference type="ARBA" id="ARBA00022989"/>
    </source>
</evidence>
<feature type="transmembrane region" description="Helical" evidence="7">
    <location>
        <begin position="7"/>
        <end position="28"/>
    </location>
</feature>
<dbReference type="PROSITE" id="PS50928">
    <property type="entry name" value="ABC_TM1"/>
    <property type="match status" value="1"/>
</dbReference>
<evidence type="ECO:0000256" key="3">
    <source>
        <dbReference type="ARBA" id="ARBA00022475"/>
    </source>
</evidence>
<proteinExistence type="inferred from homology"/>
<dbReference type="Gene3D" id="1.10.3720.10">
    <property type="entry name" value="MetI-like"/>
    <property type="match status" value="1"/>
</dbReference>
<dbReference type="GO" id="GO:0055085">
    <property type="term" value="P:transmembrane transport"/>
    <property type="evidence" value="ECO:0007669"/>
    <property type="project" value="InterPro"/>
</dbReference>
<dbReference type="RefSeq" id="WP_024099186.1">
    <property type="nucleotide sequence ID" value="NZ_CP010589.1"/>
</dbReference>
<evidence type="ECO:0000256" key="6">
    <source>
        <dbReference type="ARBA" id="ARBA00023136"/>
    </source>
</evidence>
<keyword evidence="3" id="KW-1003">Cell membrane</keyword>
<dbReference type="Pfam" id="PF00528">
    <property type="entry name" value="BPD_transp_1"/>
    <property type="match status" value="1"/>
</dbReference>
<dbReference type="InterPro" id="IPR000515">
    <property type="entry name" value="MetI-like"/>
</dbReference>
<gene>
    <name evidence="9" type="ORF">PhaeoP63_03882</name>
</gene>
<accession>A0AAC9ZCU6</accession>
<dbReference type="CDD" id="cd06261">
    <property type="entry name" value="TM_PBP2"/>
    <property type="match status" value="1"/>
</dbReference>
<dbReference type="EMBL" id="CP010785">
    <property type="protein sequence ID" value="ATF07914.1"/>
    <property type="molecule type" value="Genomic_DNA"/>
</dbReference>
<organism evidence="9 10">
    <name type="scientific">Phaeobacter gallaeciensis</name>
    <dbReference type="NCBI Taxonomy" id="60890"/>
    <lineage>
        <taxon>Bacteria</taxon>
        <taxon>Pseudomonadati</taxon>
        <taxon>Pseudomonadota</taxon>
        <taxon>Alphaproteobacteria</taxon>
        <taxon>Rhodobacterales</taxon>
        <taxon>Roseobacteraceae</taxon>
        <taxon>Phaeobacter</taxon>
    </lineage>
</organism>
<dbReference type="GeneID" id="31848233"/>
<dbReference type="SUPFAM" id="SSF161098">
    <property type="entry name" value="MetI-like"/>
    <property type="match status" value="1"/>
</dbReference>
<evidence type="ECO:0000256" key="4">
    <source>
        <dbReference type="ARBA" id="ARBA00022692"/>
    </source>
</evidence>
<geneLocation type="plasmid" evidence="10">
    <name>pp63_a</name>
</geneLocation>
<feature type="transmembrane region" description="Helical" evidence="7">
    <location>
        <begin position="62"/>
        <end position="84"/>
    </location>
</feature>
<protein>
    <submittedName>
        <fullName evidence="9">ABC-type nitrate/sulfonate/bicarbonate transport system, permease component</fullName>
    </submittedName>
</protein>
<evidence type="ECO:0000313" key="9">
    <source>
        <dbReference type="EMBL" id="ATF07914.1"/>
    </source>
</evidence>
<dbReference type="InterPro" id="IPR035906">
    <property type="entry name" value="MetI-like_sf"/>
</dbReference>
<evidence type="ECO:0000259" key="8">
    <source>
        <dbReference type="PROSITE" id="PS50928"/>
    </source>
</evidence>
<evidence type="ECO:0000256" key="2">
    <source>
        <dbReference type="ARBA" id="ARBA00022448"/>
    </source>
</evidence>
<evidence type="ECO:0000256" key="7">
    <source>
        <dbReference type="RuleBase" id="RU363032"/>
    </source>
</evidence>
<feature type="transmembrane region" description="Helical" evidence="7">
    <location>
        <begin position="96"/>
        <end position="116"/>
    </location>
</feature>
<sequence>MARLKLDIPALFGSLFAFLALWWLAAWWGNDPSVLPSPAEVWRIFHRELASGELQHHFVATLLRVLVAFCLAMGIGCVLGIAMGANARINRWLSTWVMLLQNIPALVVIVLCYLWIGLNEVAAITAVALNKTAMVAVSLREGMQALDPKVREMAQVFGMKPLARLRFVILPQLWPYIAASIRNGLAIIWKIVLVVEFLGRSNGIGFQIHLYFQLFETAYVIAYALSFVSFMLLLEVTLIRGIEAYATRWRGAADTSEKNG</sequence>
<evidence type="ECO:0000256" key="1">
    <source>
        <dbReference type="ARBA" id="ARBA00004651"/>
    </source>
</evidence>
<dbReference type="Proteomes" id="UP000217545">
    <property type="component" value="Plasmid pP63_a"/>
</dbReference>
<feature type="transmembrane region" description="Helical" evidence="7">
    <location>
        <begin position="218"/>
        <end position="239"/>
    </location>
</feature>
<keyword evidence="5 7" id="KW-1133">Transmembrane helix</keyword>
<keyword evidence="9" id="KW-0614">Plasmid</keyword>
<comment type="subcellular location">
    <subcellularLocation>
        <location evidence="1 7">Cell membrane</location>
        <topology evidence="1 7">Multi-pass membrane protein</topology>
    </subcellularLocation>
</comment>
<dbReference type="GO" id="GO:0005886">
    <property type="term" value="C:plasma membrane"/>
    <property type="evidence" value="ECO:0007669"/>
    <property type="project" value="UniProtKB-SubCell"/>
</dbReference>
<reference evidence="9 10" key="1">
    <citation type="journal article" date="2017" name="Front. Microbiol.">
        <title>Phaeobacter piscinae sp. nov., a species of the Roseobacter group and potential aquaculture probiont.</title>
        <authorList>
            <person name="Sonnenschein E.C."/>
            <person name="Phippen C.B.W."/>
            <person name="Nielsen K.F."/>
            <person name="Mateiu R.V."/>
            <person name="Melchiorsen J."/>
            <person name="Gram L."/>
            <person name="Overmann J."/>
            <person name="Freese H.M."/>
        </authorList>
    </citation>
    <scope>NUCLEOTIDE SEQUENCE [LARGE SCALE GENOMIC DNA]</scope>
    <source>
        <strain evidence="9 10">P63</strain>
    </source>
</reference>
<keyword evidence="4 7" id="KW-0812">Transmembrane</keyword>
<dbReference type="PANTHER" id="PTHR30151">
    <property type="entry name" value="ALKANE SULFONATE ABC TRANSPORTER-RELATED, MEMBRANE SUBUNIT"/>
    <property type="match status" value="1"/>
</dbReference>
<name>A0AAC9ZCU6_9RHOB</name>
<keyword evidence="6 7" id="KW-0472">Membrane</keyword>
<feature type="domain" description="ABC transmembrane type-1" evidence="8">
    <location>
        <begin position="58"/>
        <end position="240"/>
    </location>
</feature>
<dbReference type="PANTHER" id="PTHR30151:SF38">
    <property type="entry name" value="ALIPHATIC SULFONATES TRANSPORT PERMEASE PROTEIN SSUC-RELATED"/>
    <property type="match status" value="1"/>
</dbReference>
<comment type="similarity">
    <text evidence="7">Belongs to the binding-protein-dependent transport system permease family.</text>
</comment>
<keyword evidence="2 7" id="KW-0813">Transport</keyword>